<dbReference type="SUPFAM" id="SSF50249">
    <property type="entry name" value="Nucleic acid-binding proteins"/>
    <property type="match status" value="1"/>
</dbReference>
<dbReference type="AlphaFoldDB" id="A0A9P8PI18"/>
<keyword evidence="3" id="KW-0687">Ribonucleoprotein</keyword>
<gene>
    <name evidence="4" type="ORF">OGAPHI_000357</name>
</gene>
<dbReference type="GO" id="GO:1990904">
    <property type="term" value="C:ribonucleoprotein complex"/>
    <property type="evidence" value="ECO:0007669"/>
    <property type="project" value="UniProtKB-KW"/>
</dbReference>
<evidence type="ECO:0000256" key="2">
    <source>
        <dbReference type="ARBA" id="ARBA00022980"/>
    </source>
</evidence>
<dbReference type="Proteomes" id="UP000769157">
    <property type="component" value="Unassembled WGS sequence"/>
</dbReference>
<comment type="caution">
    <text evidence="4">The sequence shown here is derived from an EMBL/GenBank/DDBJ whole genome shotgun (WGS) entry which is preliminary data.</text>
</comment>
<reference evidence="4" key="1">
    <citation type="journal article" date="2021" name="Open Biol.">
        <title>Shared evolutionary footprints suggest mitochondrial oxidative damage underlies multiple complex I losses in fungi.</title>
        <authorList>
            <person name="Schikora-Tamarit M.A."/>
            <person name="Marcet-Houben M."/>
            <person name="Nosek J."/>
            <person name="Gabaldon T."/>
        </authorList>
    </citation>
    <scope>NUCLEOTIDE SEQUENCE</scope>
    <source>
        <strain evidence="4">CBS6075</strain>
    </source>
</reference>
<evidence type="ECO:0000313" key="4">
    <source>
        <dbReference type="EMBL" id="KAH3671652.1"/>
    </source>
</evidence>
<organism evidence="4 5">
    <name type="scientific">Ogataea philodendri</name>
    <dbReference type="NCBI Taxonomy" id="1378263"/>
    <lineage>
        <taxon>Eukaryota</taxon>
        <taxon>Fungi</taxon>
        <taxon>Dikarya</taxon>
        <taxon>Ascomycota</taxon>
        <taxon>Saccharomycotina</taxon>
        <taxon>Pichiomycetes</taxon>
        <taxon>Pichiales</taxon>
        <taxon>Pichiaceae</taxon>
        <taxon>Ogataea</taxon>
    </lineage>
</organism>
<dbReference type="GO" id="GO:0003735">
    <property type="term" value="F:structural constituent of ribosome"/>
    <property type="evidence" value="ECO:0007669"/>
    <property type="project" value="InterPro"/>
</dbReference>
<dbReference type="PANTHER" id="PTHR10744:SF1">
    <property type="entry name" value="SMALL RIBOSOMAL SUBUNIT PROTEIN US17M"/>
    <property type="match status" value="1"/>
</dbReference>
<dbReference type="InterPro" id="IPR012340">
    <property type="entry name" value="NA-bd_OB-fold"/>
</dbReference>
<comment type="similarity">
    <text evidence="1">Belongs to the universal ribosomal protein uS17 family.</text>
</comment>
<reference evidence="4" key="2">
    <citation type="submission" date="2021-01" db="EMBL/GenBank/DDBJ databases">
        <authorList>
            <person name="Schikora-Tamarit M.A."/>
        </authorList>
    </citation>
    <scope>NUCLEOTIDE SEQUENCE</scope>
    <source>
        <strain evidence="4">CBS6075</strain>
    </source>
</reference>
<dbReference type="Pfam" id="PF00366">
    <property type="entry name" value="Ribosomal_S17"/>
    <property type="match status" value="1"/>
</dbReference>
<evidence type="ECO:0008006" key="6">
    <source>
        <dbReference type="Google" id="ProtNLM"/>
    </source>
</evidence>
<evidence type="ECO:0000313" key="5">
    <source>
        <dbReference type="Proteomes" id="UP000769157"/>
    </source>
</evidence>
<keyword evidence="2" id="KW-0689">Ribosomal protein</keyword>
<dbReference type="Gene3D" id="2.40.50.140">
    <property type="entry name" value="Nucleic acid-binding proteins"/>
    <property type="match status" value="1"/>
</dbReference>
<dbReference type="PANTHER" id="PTHR10744">
    <property type="entry name" value="40S RIBOSOMAL PROTEIN S11 FAMILY MEMBER"/>
    <property type="match status" value="1"/>
</dbReference>
<dbReference type="GO" id="GO:0005840">
    <property type="term" value="C:ribosome"/>
    <property type="evidence" value="ECO:0007669"/>
    <property type="project" value="UniProtKB-KW"/>
</dbReference>
<protein>
    <recommendedName>
        <fullName evidence="6">37S ribosomal protein S17, mitochondrial</fullName>
    </recommendedName>
</protein>
<dbReference type="GeneID" id="70232325"/>
<dbReference type="GO" id="GO:0005739">
    <property type="term" value="C:mitochondrion"/>
    <property type="evidence" value="ECO:0007669"/>
    <property type="project" value="TreeGrafter"/>
</dbReference>
<dbReference type="RefSeq" id="XP_046064828.1">
    <property type="nucleotide sequence ID" value="XM_046204577.1"/>
</dbReference>
<dbReference type="InterPro" id="IPR000266">
    <property type="entry name" value="Ribosomal_uS17"/>
</dbReference>
<accession>A0A9P8PI18</accession>
<dbReference type="GO" id="GO:0006412">
    <property type="term" value="P:translation"/>
    <property type="evidence" value="ECO:0007669"/>
    <property type="project" value="InterPro"/>
</dbReference>
<dbReference type="CDD" id="cd00364">
    <property type="entry name" value="Ribosomal_uS17"/>
    <property type="match status" value="1"/>
</dbReference>
<dbReference type="EMBL" id="JAEUBE010000055">
    <property type="protein sequence ID" value="KAH3671652.1"/>
    <property type="molecule type" value="Genomic_DNA"/>
</dbReference>
<name>A0A9P8PI18_9ASCO</name>
<evidence type="ECO:0000256" key="1">
    <source>
        <dbReference type="ARBA" id="ARBA00010254"/>
    </source>
</evidence>
<proteinExistence type="inferred from homology"/>
<evidence type="ECO:0000256" key="3">
    <source>
        <dbReference type="ARBA" id="ARBA00023274"/>
    </source>
</evidence>
<dbReference type="OrthoDB" id="274752at2759"/>
<sequence>MARQNFVGFVISQGKMNKTVKVRVMQKVYNKQLYKEYLKKKDFLVHDEANICKEGDFVRIEATRPLSARKFFSVAEIKRNKGQEFQVYQEEAKKSVAEEEAARRTDLLNRRKLYDSNDSTLYNDLSEVKMLRKPVEELTNEEREKIASLKEKYGITNWDKDFEDRELFLSDLSYLAGKLEKMRLDIKLTEKVNKLLADQESEAFKKIVEQLQLDPATKKNIVKNKVRKFLESIPVEELGKMGIHL</sequence>
<keyword evidence="5" id="KW-1185">Reference proteome</keyword>